<accession>A0A119CYJ3</accession>
<evidence type="ECO:0000313" key="2">
    <source>
        <dbReference type="EMBL" id="KVW99904.1"/>
    </source>
</evidence>
<feature type="domain" description="DUF4266" evidence="1">
    <location>
        <begin position="30"/>
        <end position="79"/>
    </location>
</feature>
<organism evidence="2">
    <name type="scientific">Shewanella frigidimarina</name>
    <dbReference type="NCBI Taxonomy" id="56812"/>
    <lineage>
        <taxon>Bacteria</taxon>
        <taxon>Pseudomonadati</taxon>
        <taxon>Pseudomonadota</taxon>
        <taxon>Gammaproteobacteria</taxon>
        <taxon>Alteromonadales</taxon>
        <taxon>Shewanellaceae</taxon>
        <taxon>Shewanella</taxon>
    </lineage>
</organism>
<protein>
    <recommendedName>
        <fullName evidence="1">DUF4266 domain-containing protein</fullName>
    </recommendedName>
</protein>
<comment type="caution">
    <text evidence="2">The sequence shown here is derived from an EMBL/GenBank/DDBJ whole genome shotgun (WGS) entry which is preliminary data.</text>
</comment>
<dbReference type="OMA" id="ADPIMIF"/>
<dbReference type="InterPro" id="IPR025362">
    <property type="entry name" value="DUF4266"/>
</dbReference>
<dbReference type="RefSeq" id="WP_011636599.1">
    <property type="nucleotide sequence ID" value="NZ_JBBMQR010000001.1"/>
</dbReference>
<proteinExistence type="predicted"/>
<dbReference type="EMBL" id="LRDC01000079">
    <property type="protein sequence ID" value="KVW99904.1"/>
    <property type="molecule type" value="Genomic_DNA"/>
</dbReference>
<sequence length="79" mass="8239">MTKAFYQPFAKAAVALAIVSSLVGCSSLGVQPWEKDQLARADMALNSEKLDLALDDHIYFSKEGTSGGRSLAGGGCGCN</sequence>
<evidence type="ECO:0000259" key="1">
    <source>
        <dbReference type="Pfam" id="PF14086"/>
    </source>
</evidence>
<dbReference type="GeneID" id="41836487"/>
<evidence type="ECO:0000313" key="3">
    <source>
        <dbReference type="Proteomes" id="UP000055702"/>
    </source>
</evidence>
<name>A0A119CYJ3_SHEFR</name>
<dbReference type="Pfam" id="PF14086">
    <property type="entry name" value="DUF4266"/>
    <property type="match status" value="1"/>
</dbReference>
<dbReference type="Proteomes" id="UP000055702">
    <property type="component" value="Unassembled WGS sequence"/>
</dbReference>
<gene>
    <name evidence="2" type="ORF">AWJ07_10155</name>
</gene>
<reference evidence="2 3" key="1">
    <citation type="submission" date="2016-01" db="EMBL/GenBank/DDBJ databases">
        <title>Draft genome of the antarctic isolate Shewanella frigidimarina Ag06-30.</title>
        <authorList>
            <person name="Parmeciano Di Noto G."/>
            <person name="Vazquez S."/>
            <person name="Mac Cormack W."/>
            <person name="Iriarte A."/>
            <person name="Quiroga C."/>
        </authorList>
    </citation>
    <scope>NUCLEOTIDE SEQUENCE [LARGE SCALE GENOMIC DNA]</scope>
    <source>
        <strain evidence="2 3">Ag06-30</strain>
    </source>
</reference>
<dbReference type="AlphaFoldDB" id="A0A119CYJ3"/>
<dbReference type="PROSITE" id="PS51257">
    <property type="entry name" value="PROKAR_LIPOPROTEIN"/>
    <property type="match status" value="1"/>
</dbReference>